<evidence type="ECO:0000256" key="1">
    <source>
        <dbReference type="SAM" id="MobiDB-lite"/>
    </source>
</evidence>
<evidence type="ECO:0000313" key="4">
    <source>
        <dbReference type="Proteomes" id="UP000287649"/>
    </source>
</evidence>
<evidence type="ECO:0000313" key="3">
    <source>
        <dbReference type="EMBL" id="RUO53571.1"/>
    </source>
</evidence>
<proteinExistence type="predicted"/>
<dbReference type="AlphaFoldDB" id="A0A432XYB4"/>
<organism evidence="3 4">
    <name type="scientific">Pseudidiomarina homiensis</name>
    <dbReference type="NCBI Taxonomy" id="364198"/>
    <lineage>
        <taxon>Bacteria</taxon>
        <taxon>Pseudomonadati</taxon>
        <taxon>Pseudomonadota</taxon>
        <taxon>Gammaproteobacteria</taxon>
        <taxon>Alteromonadales</taxon>
        <taxon>Idiomarinaceae</taxon>
        <taxon>Pseudidiomarina</taxon>
    </lineage>
</organism>
<feature type="region of interest" description="Disordered" evidence="1">
    <location>
        <begin position="69"/>
        <end position="92"/>
    </location>
</feature>
<dbReference type="Proteomes" id="UP000287649">
    <property type="component" value="Unassembled WGS sequence"/>
</dbReference>
<dbReference type="RefSeq" id="WP_126773436.1">
    <property type="nucleotide sequence ID" value="NZ_JANQBU010000002.1"/>
</dbReference>
<keyword evidence="2" id="KW-0732">Signal</keyword>
<sequence length="167" mass="18392">MLKLLALGSVVSCLSVALLWTPNASAQEPTLEQLRTCAAIENPLKRLVCYDKVAAGEGVEVAVAETNKQAPATNSNARQEPTDAFGLPAQESGEDSDTIYVAIDKTEKDPYGKWIIYFTNGQVWKQTDSQTFQLPLDGNYAIERGLLNGYFLGREGVNKRIKVRRIK</sequence>
<dbReference type="OrthoDB" id="4750212at2"/>
<reference evidence="4" key="1">
    <citation type="journal article" date="2018" name="Front. Microbiol.">
        <title>Genome-Based Analysis Reveals the Taxonomy and Diversity of the Family Idiomarinaceae.</title>
        <authorList>
            <person name="Liu Y."/>
            <person name="Lai Q."/>
            <person name="Shao Z."/>
        </authorList>
    </citation>
    <scope>NUCLEOTIDE SEQUENCE [LARGE SCALE GENOMIC DNA]</scope>
    <source>
        <strain evidence="4">PO-M2</strain>
    </source>
</reference>
<gene>
    <name evidence="3" type="ORF">CWI70_10335</name>
</gene>
<keyword evidence="4" id="KW-1185">Reference proteome</keyword>
<dbReference type="PIRSF" id="PIRSF032038">
    <property type="entry name" value="UCP023238"/>
    <property type="match status" value="1"/>
</dbReference>
<feature type="compositionally biased region" description="Polar residues" evidence="1">
    <location>
        <begin position="69"/>
        <end position="79"/>
    </location>
</feature>
<name>A0A432XYB4_9GAMM</name>
<protein>
    <submittedName>
        <fullName evidence="3">Uncharacterized protein</fullName>
    </submittedName>
</protein>
<dbReference type="EMBL" id="PIPX01000002">
    <property type="protein sequence ID" value="RUO53571.1"/>
    <property type="molecule type" value="Genomic_DNA"/>
</dbReference>
<feature type="signal peptide" evidence="2">
    <location>
        <begin position="1"/>
        <end position="26"/>
    </location>
</feature>
<comment type="caution">
    <text evidence="3">The sequence shown here is derived from an EMBL/GenBank/DDBJ whole genome shotgun (WGS) entry which is preliminary data.</text>
</comment>
<evidence type="ECO:0000256" key="2">
    <source>
        <dbReference type="SAM" id="SignalP"/>
    </source>
</evidence>
<dbReference type="InterPro" id="IPR016987">
    <property type="entry name" value="UCP023238"/>
</dbReference>
<accession>A0A432XYB4</accession>
<feature type="chain" id="PRO_5019116996" evidence="2">
    <location>
        <begin position="27"/>
        <end position="167"/>
    </location>
</feature>